<evidence type="ECO:0000313" key="5">
    <source>
        <dbReference type="Proteomes" id="UP000198538"/>
    </source>
</evidence>
<dbReference type="GO" id="GO:0008168">
    <property type="term" value="F:methyltransferase activity"/>
    <property type="evidence" value="ECO:0007669"/>
    <property type="project" value="UniProtKB-KW"/>
</dbReference>
<dbReference type="PANTHER" id="PTHR43861:SF1">
    <property type="entry name" value="TRANS-ACONITATE 2-METHYLTRANSFERASE"/>
    <property type="match status" value="1"/>
</dbReference>
<gene>
    <name evidence="4" type="ORF">SAMN05720606_10750</name>
</gene>
<evidence type="ECO:0000256" key="2">
    <source>
        <dbReference type="ARBA" id="ARBA00022679"/>
    </source>
</evidence>
<evidence type="ECO:0000256" key="1">
    <source>
        <dbReference type="ARBA" id="ARBA00022603"/>
    </source>
</evidence>
<dbReference type="InterPro" id="IPR029063">
    <property type="entry name" value="SAM-dependent_MTases_sf"/>
</dbReference>
<dbReference type="PANTHER" id="PTHR43861">
    <property type="entry name" value="TRANS-ACONITATE 2-METHYLTRANSFERASE-RELATED"/>
    <property type="match status" value="1"/>
</dbReference>
<dbReference type="GO" id="GO:0032259">
    <property type="term" value="P:methylation"/>
    <property type="evidence" value="ECO:0007669"/>
    <property type="project" value="UniProtKB-KW"/>
</dbReference>
<keyword evidence="2 4" id="KW-0808">Transferase</keyword>
<sequence>MKATVEQMKSINQWQAQEYDNQLAFVSEYGKSLIPWLRPTEGESILDLGCGTGDLTHEISQYEVAVTGIDASSDMIAQAKKKFPELEFWEADGQQFETERQYDAVFSNAALHWMRKPRNVVDGVWHALKPGGRFVAEFGGKGNVQIIVNALEEVLERHTGIKASERNPWYFPTIAQYSTLLEDRGFVVRQAYHYDRPTKLADGEDGIIGWLAHFGDDYFEGFSSEKVKEWCQEISEIVIPKLWKNDAIYADYKRIRIEAFKPEV</sequence>
<dbReference type="EMBL" id="FMVM01000007">
    <property type="protein sequence ID" value="SCY64048.1"/>
    <property type="molecule type" value="Genomic_DNA"/>
</dbReference>
<dbReference type="RefSeq" id="WP_338060871.1">
    <property type="nucleotide sequence ID" value="NZ_FMVM01000007.1"/>
</dbReference>
<dbReference type="AlphaFoldDB" id="A0A1G5HLW4"/>
<evidence type="ECO:0000259" key="3">
    <source>
        <dbReference type="Pfam" id="PF13649"/>
    </source>
</evidence>
<organism evidence="4 5">
    <name type="scientific">Paenibacillus polysaccharolyticus</name>
    <dbReference type="NCBI Taxonomy" id="582692"/>
    <lineage>
        <taxon>Bacteria</taxon>
        <taxon>Bacillati</taxon>
        <taxon>Bacillota</taxon>
        <taxon>Bacilli</taxon>
        <taxon>Bacillales</taxon>
        <taxon>Paenibacillaceae</taxon>
        <taxon>Paenibacillus</taxon>
    </lineage>
</organism>
<keyword evidence="1 4" id="KW-0489">Methyltransferase</keyword>
<proteinExistence type="predicted"/>
<accession>A0A1G5HLW4</accession>
<protein>
    <submittedName>
        <fullName evidence="4">Trans-aconitate methyltransferase</fullName>
    </submittedName>
</protein>
<keyword evidence="5" id="KW-1185">Reference proteome</keyword>
<dbReference type="STRING" id="582692.SAMN05720606_10750"/>
<dbReference type="SUPFAM" id="SSF53335">
    <property type="entry name" value="S-adenosyl-L-methionine-dependent methyltransferases"/>
    <property type="match status" value="1"/>
</dbReference>
<dbReference type="Gene3D" id="3.40.50.150">
    <property type="entry name" value="Vaccinia Virus protein VP39"/>
    <property type="match status" value="1"/>
</dbReference>
<evidence type="ECO:0000313" key="4">
    <source>
        <dbReference type="EMBL" id="SCY64048.1"/>
    </source>
</evidence>
<reference evidence="5" key="1">
    <citation type="submission" date="2016-10" db="EMBL/GenBank/DDBJ databases">
        <authorList>
            <person name="Varghese N."/>
            <person name="Submissions S."/>
        </authorList>
    </citation>
    <scope>NUCLEOTIDE SEQUENCE [LARGE SCALE GENOMIC DNA]</scope>
    <source>
        <strain evidence="5">BL9</strain>
    </source>
</reference>
<dbReference type="Pfam" id="PF13649">
    <property type="entry name" value="Methyltransf_25"/>
    <property type="match status" value="1"/>
</dbReference>
<dbReference type="InterPro" id="IPR041698">
    <property type="entry name" value="Methyltransf_25"/>
</dbReference>
<feature type="domain" description="Methyltransferase" evidence="3">
    <location>
        <begin position="45"/>
        <end position="132"/>
    </location>
</feature>
<name>A0A1G5HLW4_9BACL</name>
<dbReference type="CDD" id="cd02440">
    <property type="entry name" value="AdoMet_MTases"/>
    <property type="match status" value="1"/>
</dbReference>
<dbReference type="Proteomes" id="UP000198538">
    <property type="component" value="Unassembled WGS sequence"/>
</dbReference>